<keyword evidence="3" id="KW-1185">Reference proteome</keyword>
<reference evidence="2 3" key="1">
    <citation type="submission" date="2020-05" db="EMBL/GenBank/DDBJ databases">
        <title>Draft genome sequence of Desulfovibrio psychrotolerans JS1T.</title>
        <authorList>
            <person name="Ueno A."/>
            <person name="Tamazawa S."/>
            <person name="Tamamura S."/>
            <person name="Murakami T."/>
            <person name="Kiyama T."/>
            <person name="Inomata H."/>
            <person name="Amano Y."/>
            <person name="Miyakawa K."/>
            <person name="Tamaki H."/>
            <person name="Naganuma T."/>
            <person name="Kaneko K."/>
        </authorList>
    </citation>
    <scope>NUCLEOTIDE SEQUENCE [LARGE SCALE GENOMIC DNA]</scope>
    <source>
        <strain evidence="2 3">JS1</strain>
    </source>
</reference>
<feature type="region of interest" description="Disordered" evidence="1">
    <location>
        <begin position="44"/>
        <end position="71"/>
    </location>
</feature>
<proteinExistence type="predicted"/>
<protein>
    <submittedName>
        <fullName evidence="2">Uncharacterized protein</fullName>
    </submittedName>
</protein>
<dbReference type="Proteomes" id="UP000503820">
    <property type="component" value="Unassembled WGS sequence"/>
</dbReference>
<evidence type="ECO:0000256" key="1">
    <source>
        <dbReference type="SAM" id="MobiDB-lite"/>
    </source>
</evidence>
<accession>A0A7J0BR05</accession>
<name>A0A7J0BR05_9BACT</name>
<feature type="region of interest" description="Disordered" evidence="1">
    <location>
        <begin position="1"/>
        <end position="31"/>
    </location>
</feature>
<sequence length="120" mass="12739">MQTPQSLLPPARKRQPEEQAQMANPALLQQHSIREPYCQRAGTLPANMHKVPRRKAAQPHRTSLRGYTGLPGLSDLSGLSGSIVLSGLSGPGSTVPGLAQKPVAPCATVQTASQSFPHKN</sequence>
<dbReference type="AlphaFoldDB" id="A0A7J0BR05"/>
<evidence type="ECO:0000313" key="2">
    <source>
        <dbReference type="EMBL" id="GFM36088.1"/>
    </source>
</evidence>
<evidence type="ECO:0000313" key="3">
    <source>
        <dbReference type="Proteomes" id="UP000503820"/>
    </source>
</evidence>
<dbReference type="EMBL" id="BLVP01000002">
    <property type="protein sequence ID" value="GFM36088.1"/>
    <property type="molecule type" value="Genomic_DNA"/>
</dbReference>
<comment type="caution">
    <text evidence="2">The sequence shown here is derived from an EMBL/GenBank/DDBJ whole genome shotgun (WGS) entry which is preliminary data.</text>
</comment>
<gene>
    <name evidence="2" type="ORF">DSM19430T_07720</name>
</gene>
<organism evidence="2 3">
    <name type="scientific">Desulfovibrio psychrotolerans</name>
    <dbReference type="NCBI Taxonomy" id="415242"/>
    <lineage>
        <taxon>Bacteria</taxon>
        <taxon>Pseudomonadati</taxon>
        <taxon>Thermodesulfobacteriota</taxon>
        <taxon>Desulfovibrionia</taxon>
        <taxon>Desulfovibrionales</taxon>
        <taxon>Desulfovibrionaceae</taxon>
        <taxon>Desulfovibrio</taxon>
    </lineage>
</organism>